<dbReference type="InterPro" id="IPR010985">
    <property type="entry name" value="Ribbon_hlx_hlx"/>
</dbReference>
<dbReference type="InterPro" id="IPR002145">
    <property type="entry name" value="CopG"/>
</dbReference>
<name>A0A653ERX7_9MYCO</name>
<reference evidence="2" key="1">
    <citation type="submission" date="2019-05" db="EMBL/GenBank/DDBJ databases">
        <authorList>
            <person name="Naeem R."/>
            <person name="Antony C."/>
            <person name="Guan Q."/>
        </authorList>
    </citation>
    <scope>NUCLEOTIDE SEQUENCE</scope>
    <source>
        <strain evidence="2">2</strain>
    </source>
</reference>
<evidence type="ECO:0000313" key="2">
    <source>
        <dbReference type="EMBL" id="VTP00254.1"/>
    </source>
</evidence>
<dbReference type="Pfam" id="PF01402">
    <property type="entry name" value="RHH_1"/>
    <property type="match status" value="1"/>
</dbReference>
<dbReference type="CDD" id="cd21631">
    <property type="entry name" value="RHH_CopG_NikR-like"/>
    <property type="match status" value="1"/>
</dbReference>
<gene>
    <name evidence="2" type="ORF">BIN_B_03431</name>
</gene>
<dbReference type="InterPro" id="IPR013321">
    <property type="entry name" value="Arc_rbn_hlx_hlx"/>
</dbReference>
<organism evidence="2">
    <name type="scientific">Mycobacterium riyadhense</name>
    <dbReference type="NCBI Taxonomy" id="486698"/>
    <lineage>
        <taxon>Bacteria</taxon>
        <taxon>Bacillati</taxon>
        <taxon>Actinomycetota</taxon>
        <taxon>Actinomycetes</taxon>
        <taxon>Mycobacteriales</taxon>
        <taxon>Mycobacteriaceae</taxon>
        <taxon>Mycobacterium</taxon>
    </lineage>
</organism>
<dbReference type="AlphaFoldDB" id="A0A653ERX7"/>
<evidence type="ECO:0000259" key="1">
    <source>
        <dbReference type="Pfam" id="PF01402"/>
    </source>
</evidence>
<proteinExistence type="predicted"/>
<feature type="domain" description="Ribbon-helix-helix protein CopG" evidence="1">
    <location>
        <begin position="6"/>
        <end position="40"/>
    </location>
</feature>
<sequence length="90" mass="9954">MYSDVMRTQVTLGEEELELLDRAAKASGASRSELIRRAIHSVYGMGSKQERLAALDASHGSWRGRDFTGAEYVDAIRSDLNERLARLGLA</sequence>
<dbReference type="Gene3D" id="1.10.1220.10">
    <property type="entry name" value="Met repressor-like"/>
    <property type="match status" value="1"/>
</dbReference>
<dbReference type="EMBL" id="LR589101">
    <property type="protein sequence ID" value="VTP00254.1"/>
    <property type="molecule type" value="Genomic_DNA"/>
</dbReference>
<dbReference type="GO" id="GO:0006355">
    <property type="term" value="P:regulation of DNA-templated transcription"/>
    <property type="evidence" value="ECO:0007669"/>
    <property type="project" value="InterPro"/>
</dbReference>
<dbReference type="SUPFAM" id="SSF47598">
    <property type="entry name" value="Ribbon-helix-helix"/>
    <property type="match status" value="1"/>
</dbReference>
<protein>
    <submittedName>
        <fullName evidence="2">Antitoxin VapB19</fullName>
    </submittedName>
</protein>
<accession>A0A653ERX7</accession>